<evidence type="ECO:0000313" key="3">
    <source>
        <dbReference type="Proteomes" id="UP001159405"/>
    </source>
</evidence>
<reference evidence="2 3" key="1">
    <citation type="submission" date="2022-05" db="EMBL/GenBank/DDBJ databases">
        <authorList>
            <consortium name="Genoscope - CEA"/>
            <person name="William W."/>
        </authorList>
    </citation>
    <scope>NUCLEOTIDE SEQUENCE [LARGE SCALE GENOMIC DNA]</scope>
</reference>
<dbReference type="EMBL" id="CALNXK010000182">
    <property type="protein sequence ID" value="CAH3173578.1"/>
    <property type="molecule type" value="Genomic_DNA"/>
</dbReference>
<proteinExistence type="predicted"/>
<feature type="non-terminal residue" evidence="2">
    <location>
        <position position="148"/>
    </location>
</feature>
<keyword evidence="3" id="KW-1185">Reference proteome</keyword>
<accession>A0ABN8R6Y4</accession>
<feature type="compositionally biased region" description="Low complexity" evidence="1">
    <location>
        <begin position="92"/>
        <end position="142"/>
    </location>
</feature>
<gene>
    <name evidence="2" type="ORF">PLOB_00014208</name>
</gene>
<evidence type="ECO:0000256" key="1">
    <source>
        <dbReference type="SAM" id="MobiDB-lite"/>
    </source>
</evidence>
<dbReference type="Proteomes" id="UP001159405">
    <property type="component" value="Unassembled WGS sequence"/>
</dbReference>
<sequence length="148" mass="15589">MKEAHELAANRSRLSEMKGKKHHERKGHSPVLRPDSGMLTLTAVGKGTAPHQKPVVEDPVANDEFSQQSVEQEIPAPTEPGDERKQAKGFLSSPTMTTVTSPSAASSSSSTTASMQPTMPSPPMTTVISPSAATSSTLTTISMHPTSP</sequence>
<evidence type="ECO:0000313" key="2">
    <source>
        <dbReference type="EMBL" id="CAH3173578.1"/>
    </source>
</evidence>
<organism evidence="2 3">
    <name type="scientific">Porites lobata</name>
    <dbReference type="NCBI Taxonomy" id="104759"/>
    <lineage>
        <taxon>Eukaryota</taxon>
        <taxon>Metazoa</taxon>
        <taxon>Cnidaria</taxon>
        <taxon>Anthozoa</taxon>
        <taxon>Hexacorallia</taxon>
        <taxon>Scleractinia</taxon>
        <taxon>Fungiina</taxon>
        <taxon>Poritidae</taxon>
        <taxon>Porites</taxon>
    </lineage>
</organism>
<name>A0ABN8R6Y4_9CNID</name>
<comment type="caution">
    <text evidence="2">The sequence shown here is derived from an EMBL/GenBank/DDBJ whole genome shotgun (WGS) entry which is preliminary data.</text>
</comment>
<protein>
    <submittedName>
        <fullName evidence="2">Uncharacterized protein</fullName>
    </submittedName>
</protein>
<feature type="region of interest" description="Disordered" evidence="1">
    <location>
        <begin position="1"/>
        <end position="148"/>
    </location>
</feature>
<feature type="compositionally biased region" description="Basic residues" evidence="1">
    <location>
        <begin position="19"/>
        <end position="28"/>
    </location>
</feature>
<feature type="compositionally biased region" description="Basic and acidic residues" evidence="1">
    <location>
        <begin position="1"/>
        <end position="18"/>
    </location>
</feature>